<comment type="caution">
    <text evidence="5">The sequence shown here is derived from an EMBL/GenBank/DDBJ whole genome shotgun (WGS) entry which is preliminary data.</text>
</comment>
<dbReference type="HAMAP" id="MF_00788">
    <property type="entry name" value="Ribosomal_eL40"/>
    <property type="match status" value="1"/>
</dbReference>
<evidence type="ECO:0000313" key="5">
    <source>
        <dbReference type="EMBL" id="KUG15709.1"/>
    </source>
</evidence>
<proteinExistence type="inferred from homology"/>
<protein>
    <recommendedName>
        <fullName evidence="3">50S ribosomal protein L40e</fullName>
    </recommendedName>
</protein>
<dbReference type="AlphaFoldDB" id="A0A0W8F4H3"/>
<evidence type="ECO:0000256" key="3">
    <source>
        <dbReference type="ARBA" id="ARBA00035355"/>
    </source>
</evidence>
<keyword evidence="1 5" id="KW-0689">Ribosomal protein</keyword>
<accession>A0A0W8F4H3</accession>
<dbReference type="NCBIfam" id="NF003161">
    <property type="entry name" value="PRK04136.1"/>
    <property type="match status" value="1"/>
</dbReference>
<dbReference type="GO" id="GO:0003735">
    <property type="term" value="F:structural constituent of ribosome"/>
    <property type="evidence" value="ECO:0007669"/>
    <property type="project" value="InterPro"/>
</dbReference>
<organism evidence="5">
    <name type="scientific">hydrocarbon metagenome</name>
    <dbReference type="NCBI Taxonomy" id="938273"/>
    <lineage>
        <taxon>unclassified sequences</taxon>
        <taxon>metagenomes</taxon>
        <taxon>ecological metagenomes</taxon>
    </lineage>
</organism>
<dbReference type="PANTHER" id="PTHR39649">
    <property type="entry name" value="50S RIBOSOMAL PROTEIN L40E"/>
    <property type="match status" value="1"/>
</dbReference>
<name>A0A0W8F4H3_9ZZZZ</name>
<reference evidence="5" key="1">
    <citation type="journal article" date="2015" name="Proc. Natl. Acad. Sci. U.S.A.">
        <title>Networks of energetic and metabolic interactions define dynamics in microbial communities.</title>
        <authorList>
            <person name="Embree M."/>
            <person name="Liu J.K."/>
            <person name="Al-Bassam M.M."/>
            <person name="Zengler K."/>
        </authorList>
    </citation>
    <scope>NUCLEOTIDE SEQUENCE</scope>
</reference>
<dbReference type="PANTHER" id="PTHR39649:SF1">
    <property type="entry name" value="LARGE RIBOSOMAL SUBUNIT PROTEIN EL40"/>
    <property type="match status" value="1"/>
</dbReference>
<gene>
    <name evidence="5" type="ORF">ASZ90_014631</name>
</gene>
<dbReference type="SUPFAM" id="SSF57829">
    <property type="entry name" value="Zn-binding ribosomal proteins"/>
    <property type="match status" value="1"/>
</dbReference>
<evidence type="ECO:0000259" key="4">
    <source>
        <dbReference type="SMART" id="SM01377"/>
    </source>
</evidence>
<evidence type="ECO:0000256" key="1">
    <source>
        <dbReference type="ARBA" id="ARBA00022980"/>
    </source>
</evidence>
<dbReference type="InterPro" id="IPR011332">
    <property type="entry name" value="Ribosomal_zn-bd"/>
</dbReference>
<dbReference type="EMBL" id="LNQE01001537">
    <property type="protein sequence ID" value="KUG15709.1"/>
    <property type="molecule type" value="Genomic_DNA"/>
</dbReference>
<evidence type="ECO:0000256" key="2">
    <source>
        <dbReference type="ARBA" id="ARBA00023274"/>
    </source>
</evidence>
<feature type="domain" description="Large ribosomal subunit protein eL40" evidence="4">
    <location>
        <begin position="1"/>
        <end position="46"/>
    </location>
</feature>
<dbReference type="GO" id="GO:1990904">
    <property type="term" value="C:ribonucleoprotein complex"/>
    <property type="evidence" value="ECO:0007669"/>
    <property type="project" value="UniProtKB-KW"/>
</dbReference>
<dbReference type="InterPro" id="IPR001975">
    <property type="entry name" value="Ribosomal_eL40_dom"/>
</dbReference>
<sequence>MARFPEAEARLLNVRICMRCNARNAIRATSCRKCGYKNLRTKNKEKKA</sequence>
<dbReference type="Gene3D" id="4.10.1060.50">
    <property type="match status" value="1"/>
</dbReference>
<keyword evidence="2" id="KW-0687">Ribonucleoprotein</keyword>
<dbReference type="InterPro" id="IPR023657">
    <property type="entry name" value="Ribosomal_eL40_arc"/>
</dbReference>
<dbReference type="SMART" id="SM01377">
    <property type="entry name" value="Ribosomal_L40e"/>
    <property type="match status" value="1"/>
</dbReference>
<dbReference type="GO" id="GO:0006412">
    <property type="term" value="P:translation"/>
    <property type="evidence" value="ECO:0007669"/>
    <property type="project" value="InterPro"/>
</dbReference>
<dbReference type="GO" id="GO:0005840">
    <property type="term" value="C:ribosome"/>
    <property type="evidence" value="ECO:0007669"/>
    <property type="project" value="UniProtKB-KW"/>
</dbReference>
<dbReference type="InterPro" id="IPR038587">
    <property type="entry name" value="Ribosomal_eL40_sf"/>
</dbReference>